<name>F0S9A9_PSESL</name>
<dbReference type="eggNOG" id="COG0457">
    <property type="taxonomic scope" value="Bacteria"/>
</dbReference>
<evidence type="ECO:0000313" key="5">
    <source>
        <dbReference type="Proteomes" id="UP000000310"/>
    </source>
</evidence>
<feature type="repeat" description="TPR" evidence="3">
    <location>
        <begin position="4"/>
        <end position="37"/>
    </location>
</feature>
<evidence type="ECO:0000256" key="2">
    <source>
        <dbReference type="ARBA" id="ARBA00022803"/>
    </source>
</evidence>
<protein>
    <submittedName>
        <fullName evidence="4">Tetratricopeptide domain protein</fullName>
    </submittedName>
</protein>
<dbReference type="PANTHER" id="PTHR44858:SF1">
    <property type="entry name" value="UDP-N-ACETYLGLUCOSAMINE--PEPTIDE N-ACETYLGLUCOSAMINYLTRANSFERASE SPINDLY-RELATED"/>
    <property type="match status" value="1"/>
</dbReference>
<feature type="repeat" description="TPR" evidence="3">
    <location>
        <begin position="38"/>
        <end position="71"/>
    </location>
</feature>
<dbReference type="PANTHER" id="PTHR44858">
    <property type="entry name" value="TETRATRICOPEPTIDE REPEAT PROTEIN 6"/>
    <property type="match status" value="1"/>
</dbReference>
<dbReference type="STRING" id="762903.Pedsa_1906"/>
<evidence type="ECO:0000256" key="1">
    <source>
        <dbReference type="ARBA" id="ARBA00022737"/>
    </source>
</evidence>
<keyword evidence="5" id="KW-1185">Reference proteome</keyword>
<reference evidence="5" key="2">
    <citation type="submission" date="2011-02" db="EMBL/GenBank/DDBJ databases">
        <title>The complete genome of Pedobacter saltans DSM 12145.</title>
        <authorList>
            <consortium name="US DOE Joint Genome Institute (JGI-PGF)"/>
            <person name="Lucas S."/>
            <person name="Copeland A."/>
            <person name="Lapidus A."/>
            <person name="Bruce D."/>
            <person name="Goodwin L."/>
            <person name="Pitluck S."/>
            <person name="Kyrpides N."/>
            <person name="Mavromatis K."/>
            <person name="Pagani I."/>
            <person name="Ivanova N."/>
            <person name="Ovchinnikova G."/>
            <person name="Lu M."/>
            <person name="Detter J.C."/>
            <person name="Han C."/>
            <person name="Land M."/>
            <person name="Hauser L."/>
            <person name="Markowitz V."/>
            <person name="Cheng J.-F."/>
            <person name="Hugenholtz P."/>
            <person name="Woyke T."/>
            <person name="Wu D."/>
            <person name="Tindall B."/>
            <person name="Pomrenke H.G."/>
            <person name="Brambilla E."/>
            <person name="Klenk H.-P."/>
            <person name="Eisen J.A."/>
        </authorList>
    </citation>
    <scope>NUCLEOTIDE SEQUENCE [LARGE SCALE GENOMIC DNA]</scope>
    <source>
        <strain evidence="5">ATCC 51119 / DSM 12145 / JCM 21818 / LMG 10337 / NBRC 100064 / NCIMB 13643</strain>
    </source>
</reference>
<reference evidence="4 5" key="1">
    <citation type="journal article" date="2011" name="Stand. Genomic Sci.">
        <title>Complete genome sequence of the gliding, heparinolytic Pedobacter saltans type strain (113).</title>
        <authorList>
            <person name="Liolios K."/>
            <person name="Sikorski J."/>
            <person name="Lu M."/>
            <person name="Nolan M."/>
            <person name="Lapidus A."/>
            <person name="Lucas S."/>
            <person name="Hammon N."/>
            <person name="Deshpande S."/>
            <person name="Cheng J.F."/>
            <person name="Tapia R."/>
            <person name="Han C."/>
            <person name="Goodwin L."/>
            <person name="Pitluck S."/>
            <person name="Huntemann M."/>
            <person name="Ivanova N."/>
            <person name="Pagani I."/>
            <person name="Mavromatis K."/>
            <person name="Ovchinikova G."/>
            <person name="Pati A."/>
            <person name="Chen A."/>
            <person name="Palaniappan K."/>
            <person name="Land M."/>
            <person name="Hauser L."/>
            <person name="Brambilla E.M."/>
            <person name="Kotsyurbenko O."/>
            <person name="Rohde M."/>
            <person name="Tindall B.J."/>
            <person name="Abt B."/>
            <person name="Goker M."/>
            <person name="Detter J.C."/>
            <person name="Woyke T."/>
            <person name="Bristow J."/>
            <person name="Eisen J.A."/>
            <person name="Markowitz V."/>
            <person name="Hugenholtz P."/>
            <person name="Klenk H.P."/>
            <person name="Kyrpides N.C."/>
        </authorList>
    </citation>
    <scope>NUCLEOTIDE SEQUENCE [LARGE SCALE GENOMIC DNA]</scope>
    <source>
        <strain evidence="5">ATCC 51119 / DSM 12145 / JCM 21818 / LMG 10337 / NBRC 100064 / NCIMB 13643</strain>
    </source>
</reference>
<accession>F0S9A9</accession>
<evidence type="ECO:0000313" key="4">
    <source>
        <dbReference type="EMBL" id="ADY52459.1"/>
    </source>
</evidence>
<keyword evidence="1" id="KW-0677">Repeat</keyword>
<dbReference type="EMBL" id="CP002545">
    <property type="protein sequence ID" value="ADY52459.1"/>
    <property type="molecule type" value="Genomic_DNA"/>
</dbReference>
<dbReference type="KEGG" id="psn:Pedsa_1906"/>
<dbReference type="Proteomes" id="UP000000310">
    <property type="component" value="Chromosome"/>
</dbReference>
<dbReference type="Gene3D" id="1.25.40.10">
    <property type="entry name" value="Tetratricopeptide repeat domain"/>
    <property type="match status" value="2"/>
</dbReference>
<dbReference type="InterPro" id="IPR050498">
    <property type="entry name" value="Ycf3"/>
</dbReference>
<evidence type="ECO:0000256" key="3">
    <source>
        <dbReference type="PROSITE-ProRule" id="PRU00339"/>
    </source>
</evidence>
<dbReference type="InterPro" id="IPR019734">
    <property type="entry name" value="TPR_rpt"/>
</dbReference>
<dbReference type="InterPro" id="IPR011990">
    <property type="entry name" value="TPR-like_helical_dom_sf"/>
</dbReference>
<dbReference type="AlphaFoldDB" id="F0S9A9"/>
<dbReference type="HOGENOM" id="CLU_108040_0_0_10"/>
<organism evidence="4 5">
    <name type="scientific">Pseudopedobacter saltans (strain ATCC 51119 / DSM 12145 / JCM 21818 / CCUG 39354 / LMG 10337 / NBRC 100064 / NCIMB 13643)</name>
    <name type="common">Pedobacter saltans</name>
    <dbReference type="NCBI Taxonomy" id="762903"/>
    <lineage>
        <taxon>Bacteria</taxon>
        <taxon>Pseudomonadati</taxon>
        <taxon>Bacteroidota</taxon>
        <taxon>Sphingobacteriia</taxon>
        <taxon>Sphingobacteriales</taxon>
        <taxon>Sphingobacteriaceae</taxon>
        <taxon>Pseudopedobacter</taxon>
    </lineage>
</organism>
<sequence length="189" mass="21448">MLAQEPFERLGQRSMMNGDFSSAANYFEKAYSADNSNMNVLYLMGYSAYHANNYRKSISAFDKLISFKPDESIAYYYRGKAKMNLCQQIKDLNSSDKEPLLLGAIKDFTTGISLTPADMKFYQNRGLAYQEYGIYKSQKINGVYNKNAVISAANSSIADFKKVLNENSGRKDILNQIERSKQIIVDISR</sequence>
<dbReference type="Pfam" id="PF14559">
    <property type="entry name" value="TPR_19"/>
    <property type="match status" value="1"/>
</dbReference>
<dbReference type="PROSITE" id="PS50005">
    <property type="entry name" value="TPR"/>
    <property type="match status" value="2"/>
</dbReference>
<keyword evidence="2 3" id="KW-0802">TPR repeat</keyword>
<gene>
    <name evidence="4" type="ordered locus">Pedsa_1906</name>
</gene>
<dbReference type="SUPFAM" id="SSF48452">
    <property type="entry name" value="TPR-like"/>
    <property type="match status" value="1"/>
</dbReference>
<proteinExistence type="predicted"/>